<evidence type="ECO:0000313" key="2">
    <source>
        <dbReference type="Proteomes" id="UP000004095"/>
    </source>
</evidence>
<name>A1ZUA1_MICM2</name>
<accession>A1ZUA1</accession>
<reference evidence="1 2" key="1">
    <citation type="submission" date="2007-01" db="EMBL/GenBank/DDBJ databases">
        <authorList>
            <person name="Haygood M."/>
            <person name="Podell S."/>
            <person name="Anderson C."/>
            <person name="Hopkinson B."/>
            <person name="Roe K."/>
            <person name="Barbeau K."/>
            <person name="Gaasterland T."/>
            <person name="Ferriera S."/>
            <person name="Johnson J."/>
            <person name="Kravitz S."/>
            <person name="Beeson K."/>
            <person name="Sutton G."/>
            <person name="Rogers Y.-H."/>
            <person name="Friedman R."/>
            <person name="Frazier M."/>
            <person name="Venter J.C."/>
        </authorList>
    </citation>
    <scope>NUCLEOTIDE SEQUENCE [LARGE SCALE GENOMIC DNA]</scope>
    <source>
        <strain evidence="1 2">ATCC 23134</strain>
    </source>
</reference>
<dbReference type="RefSeq" id="WP_002701668.1">
    <property type="nucleotide sequence ID" value="NZ_AAWS01000039.1"/>
</dbReference>
<dbReference type="Proteomes" id="UP000004095">
    <property type="component" value="Unassembled WGS sequence"/>
</dbReference>
<organism evidence="1 2">
    <name type="scientific">Microscilla marina ATCC 23134</name>
    <dbReference type="NCBI Taxonomy" id="313606"/>
    <lineage>
        <taxon>Bacteria</taxon>
        <taxon>Pseudomonadati</taxon>
        <taxon>Bacteroidota</taxon>
        <taxon>Cytophagia</taxon>
        <taxon>Cytophagales</taxon>
        <taxon>Microscillaceae</taxon>
        <taxon>Microscilla</taxon>
    </lineage>
</organism>
<protein>
    <submittedName>
        <fullName evidence="1">Uncharacterized protein</fullName>
    </submittedName>
</protein>
<comment type="caution">
    <text evidence="1">The sequence shown here is derived from an EMBL/GenBank/DDBJ whole genome shotgun (WGS) entry which is preliminary data.</text>
</comment>
<gene>
    <name evidence="1" type="ORF">M23134_06421</name>
</gene>
<proteinExistence type="predicted"/>
<dbReference type="EMBL" id="AAWS01000039">
    <property type="protein sequence ID" value="EAY26072.1"/>
    <property type="molecule type" value="Genomic_DNA"/>
</dbReference>
<evidence type="ECO:0000313" key="1">
    <source>
        <dbReference type="EMBL" id="EAY26072.1"/>
    </source>
</evidence>
<dbReference type="AlphaFoldDB" id="A1ZUA1"/>
<keyword evidence="2" id="KW-1185">Reference proteome</keyword>
<sequence length="98" mass="11419">MNIRIDTPFFKQQAKEIEPLIPRHYSGIVRHYLPEMTTSHIQTVKKGYVADWLTHCVLAFIAKTKTRIPANIELDLPNGILYEDVVIEEVIIEKRFVN</sequence>